<protein>
    <submittedName>
        <fullName evidence="3">Uncharacterized protein</fullName>
    </submittedName>
</protein>
<gene>
    <name evidence="3" type="ORF">M427DRAFT_48094</name>
</gene>
<dbReference type="Proteomes" id="UP000070544">
    <property type="component" value="Unassembled WGS sequence"/>
</dbReference>
<feature type="compositionally biased region" description="Basic and acidic residues" evidence="1">
    <location>
        <begin position="27"/>
        <end position="49"/>
    </location>
</feature>
<dbReference type="AlphaFoldDB" id="A0A139A165"/>
<evidence type="ECO:0000313" key="3">
    <source>
        <dbReference type="EMBL" id="KXS10516.1"/>
    </source>
</evidence>
<accession>A0A139A165</accession>
<feature type="chain" id="PRO_5007295843" evidence="2">
    <location>
        <begin position="24"/>
        <end position="161"/>
    </location>
</feature>
<keyword evidence="2" id="KW-0732">Signal</keyword>
<organism evidence="3 4">
    <name type="scientific">Gonapodya prolifera (strain JEL478)</name>
    <name type="common">Monoblepharis prolifera</name>
    <dbReference type="NCBI Taxonomy" id="1344416"/>
    <lineage>
        <taxon>Eukaryota</taxon>
        <taxon>Fungi</taxon>
        <taxon>Fungi incertae sedis</taxon>
        <taxon>Chytridiomycota</taxon>
        <taxon>Chytridiomycota incertae sedis</taxon>
        <taxon>Monoblepharidomycetes</taxon>
        <taxon>Monoblepharidales</taxon>
        <taxon>Gonapodyaceae</taxon>
        <taxon>Gonapodya</taxon>
    </lineage>
</organism>
<keyword evidence="4" id="KW-1185">Reference proteome</keyword>
<feature type="signal peptide" evidence="2">
    <location>
        <begin position="1"/>
        <end position="23"/>
    </location>
</feature>
<feature type="region of interest" description="Disordered" evidence="1">
    <location>
        <begin position="27"/>
        <end position="69"/>
    </location>
</feature>
<reference evidence="3 4" key="1">
    <citation type="journal article" date="2015" name="Genome Biol. Evol.">
        <title>Phylogenomic analyses indicate that early fungi evolved digesting cell walls of algal ancestors of land plants.</title>
        <authorList>
            <person name="Chang Y."/>
            <person name="Wang S."/>
            <person name="Sekimoto S."/>
            <person name="Aerts A.L."/>
            <person name="Choi C."/>
            <person name="Clum A."/>
            <person name="LaButti K.M."/>
            <person name="Lindquist E.A."/>
            <person name="Yee Ngan C."/>
            <person name="Ohm R.A."/>
            <person name="Salamov A.A."/>
            <person name="Grigoriev I.V."/>
            <person name="Spatafora J.W."/>
            <person name="Berbee M.L."/>
        </authorList>
    </citation>
    <scope>NUCLEOTIDE SEQUENCE [LARGE SCALE GENOMIC DNA]</scope>
    <source>
        <strain evidence="3 4">JEL478</strain>
    </source>
</reference>
<dbReference type="EMBL" id="KQ965821">
    <property type="protein sequence ID" value="KXS10516.1"/>
    <property type="molecule type" value="Genomic_DNA"/>
</dbReference>
<evidence type="ECO:0000256" key="2">
    <source>
        <dbReference type="SAM" id="SignalP"/>
    </source>
</evidence>
<sequence length="161" mass="17716">MMETGPLLIELTSLSCLPLITSAQERKSLTDNDNRGRGRDGPALWKREVSPPLGEWQPPPHGGAPHGRALDAISGDVLTYFRARGYEFTQRAGDMLRDGDHHAQTSVTVQGTPTSTHWRQHPPVKIVGSCSVLPGVRTRYLFVFRNSPTGLHAPAFPQLSR</sequence>
<name>A0A139A165_GONPJ</name>
<proteinExistence type="predicted"/>
<evidence type="ECO:0000313" key="4">
    <source>
        <dbReference type="Proteomes" id="UP000070544"/>
    </source>
</evidence>
<evidence type="ECO:0000256" key="1">
    <source>
        <dbReference type="SAM" id="MobiDB-lite"/>
    </source>
</evidence>